<sequence length="401" mass="44392">MKNKVWTRSTSAAKAGGQRLYPESHGIVGNHIFDDERNATFSLSDLESTKDPLWWQDAEPLWITATKAKMDTALFLWSSCDVPWEGNVSPKYCTPYETVPDALQVLLNNLNQGVDRIHQEGYKLIMVYVELIDMAGHRYGPESSEVEEAVKAVDSALDSLWEDLAVRDMLNTTNVVVVSDHGMTKASQDDLTWLDIAPCLNGSKIVKTVGHVGYINILPVKGYTDQVEEALQNCPGVSENVEVVRKENMQERYHYKDHRLIHDLTVMPKPGYSLKSPGTYYSLPEQESDNIGRHGFDNTADQLPDMRGILFAVGPSFTSGHQSQPVSQVDVYPLLCTPSSCSATLTTAPWTTWLNSSPQHLTSSASSVVSCLLLRVFLISVGLGCGSAVGYWDKVGYRDKG</sequence>
<comment type="catalytic activity">
    <reaction evidence="24">
        <text>a 1-O-alkyl-sn-glycero-3-phosphocholine + H2O = a 1-O-alkyl-sn-glycerol + phosphocholine + H(+)</text>
        <dbReference type="Rhea" id="RHEA:36083"/>
        <dbReference type="ChEBI" id="CHEBI:15377"/>
        <dbReference type="ChEBI" id="CHEBI:15378"/>
        <dbReference type="ChEBI" id="CHEBI:15850"/>
        <dbReference type="ChEBI" id="CHEBI:30909"/>
        <dbReference type="ChEBI" id="CHEBI:295975"/>
    </reaction>
    <physiologicalReaction direction="left-to-right" evidence="24">
        <dbReference type="Rhea" id="RHEA:36084"/>
    </physiologicalReaction>
</comment>
<evidence type="ECO:0000256" key="31">
    <source>
        <dbReference type="ARBA" id="ARBA00049320"/>
    </source>
</evidence>
<keyword evidence="11" id="KW-0862">Zinc</keyword>
<evidence type="ECO:0000256" key="1">
    <source>
        <dbReference type="ARBA" id="ARBA00001947"/>
    </source>
</evidence>
<evidence type="ECO:0000256" key="9">
    <source>
        <dbReference type="ARBA" id="ARBA00022729"/>
    </source>
</evidence>
<keyword evidence="14" id="KW-0472">Membrane</keyword>
<dbReference type="GO" id="GO:0047390">
    <property type="term" value="F:glycerophosphocholine cholinephosphodiesterase activity"/>
    <property type="evidence" value="ECO:0007669"/>
    <property type="project" value="UniProtKB-EC"/>
</dbReference>
<keyword evidence="12" id="KW-0442">Lipid degradation</keyword>
<evidence type="ECO:0000256" key="4">
    <source>
        <dbReference type="ARBA" id="ARBA00012318"/>
    </source>
</evidence>
<dbReference type="EMBL" id="QCYY01004005">
    <property type="protein sequence ID" value="ROT61745.1"/>
    <property type="molecule type" value="Genomic_DNA"/>
</dbReference>
<evidence type="ECO:0000256" key="3">
    <source>
        <dbReference type="ARBA" id="ARBA00010594"/>
    </source>
</evidence>
<organism evidence="32 33">
    <name type="scientific">Penaeus vannamei</name>
    <name type="common">Whiteleg shrimp</name>
    <name type="synonym">Litopenaeus vannamei</name>
    <dbReference type="NCBI Taxonomy" id="6689"/>
    <lineage>
        <taxon>Eukaryota</taxon>
        <taxon>Metazoa</taxon>
        <taxon>Ecdysozoa</taxon>
        <taxon>Arthropoda</taxon>
        <taxon>Crustacea</taxon>
        <taxon>Multicrustacea</taxon>
        <taxon>Malacostraca</taxon>
        <taxon>Eumalacostraca</taxon>
        <taxon>Eucarida</taxon>
        <taxon>Decapoda</taxon>
        <taxon>Dendrobranchiata</taxon>
        <taxon>Penaeoidea</taxon>
        <taxon>Penaeidae</taxon>
        <taxon>Penaeus</taxon>
    </lineage>
</organism>
<dbReference type="STRING" id="6689.A0A423SC39"/>
<evidence type="ECO:0000256" key="29">
    <source>
        <dbReference type="ARBA" id="ARBA00048703"/>
    </source>
</evidence>
<dbReference type="Pfam" id="PF01663">
    <property type="entry name" value="Phosphodiest"/>
    <property type="match status" value="1"/>
</dbReference>
<comment type="catalytic activity">
    <reaction evidence="25">
        <text>a 1-acyl-sn-glycero-3-phosphocholine + H2O = a 1-acyl-sn-glycerol + phosphocholine + H(+)</text>
        <dbReference type="Rhea" id="RHEA:44720"/>
        <dbReference type="ChEBI" id="CHEBI:15377"/>
        <dbReference type="ChEBI" id="CHEBI:15378"/>
        <dbReference type="ChEBI" id="CHEBI:58168"/>
        <dbReference type="ChEBI" id="CHEBI:64683"/>
        <dbReference type="ChEBI" id="CHEBI:295975"/>
    </reaction>
    <physiologicalReaction direction="left-to-right" evidence="25">
        <dbReference type="Rhea" id="RHEA:44721"/>
    </physiologicalReaction>
</comment>
<comment type="catalytic activity">
    <reaction evidence="23">
        <text>glycero-2-phosphocholine + H2O = phosphocholine + glycerol + H(+)</text>
        <dbReference type="Rhea" id="RHEA:61684"/>
        <dbReference type="ChEBI" id="CHEBI:15377"/>
        <dbReference type="ChEBI" id="CHEBI:15378"/>
        <dbReference type="ChEBI" id="CHEBI:17754"/>
        <dbReference type="ChEBI" id="CHEBI:144950"/>
        <dbReference type="ChEBI" id="CHEBI:295975"/>
    </reaction>
    <physiologicalReaction direction="left-to-right" evidence="23">
        <dbReference type="Rhea" id="RHEA:61685"/>
    </physiologicalReaction>
</comment>
<comment type="subcellular location">
    <subcellularLocation>
        <location evidence="2">Cell membrane</location>
        <topology evidence="2">Lipid-anchor</topology>
        <topology evidence="2">GPI-anchor</topology>
    </subcellularLocation>
</comment>
<evidence type="ECO:0000256" key="5">
    <source>
        <dbReference type="ARBA" id="ARBA00022475"/>
    </source>
</evidence>
<evidence type="ECO:0000256" key="18">
    <source>
        <dbReference type="ARBA" id="ARBA00031167"/>
    </source>
</evidence>
<keyword evidence="13" id="KW-0443">Lipid metabolism</keyword>
<keyword evidence="10" id="KW-0378">Hydrolase</keyword>
<comment type="catalytic activity">
    <reaction evidence="21">
        <text>1-dodecanoyl-sn-glycero-3-phosphocholine + H2O = 1-dodecanoyl-sn-glycerol + phosphocholine + H(+)</text>
        <dbReference type="Rhea" id="RHEA:41127"/>
        <dbReference type="ChEBI" id="CHEBI:15377"/>
        <dbReference type="ChEBI" id="CHEBI:15378"/>
        <dbReference type="ChEBI" id="CHEBI:74966"/>
        <dbReference type="ChEBI" id="CHEBI:75529"/>
        <dbReference type="ChEBI" id="CHEBI:295975"/>
    </reaction>
    <physiologicalReaction direction="left-to-right" evidence="21">
        <dbReference type="Rhea" id="RHEA:41128"/>
    </physiologicalReaction>
</comment>
<evidence type="ECO:0000256" key="23">
    <source>
        <dbReference type="ARBA" id="ARBA00047482"/>
    </source>
</evidence>
<evidence type="ECO:0000256" key="21">
    <source>
        <dbReference type="ARBA" id="ARBA00047290"/>
    </source>
</evidence>
<dbReference type="EC" id="3.1.4.38" evidence="4"/>
<comment type="catalytic activity">
    <reaction evidence="28">
        <text>sphing-4-enine-phosphocholine + H2O = sphing-4-enine + phosphocholine + H(+)</text>
        <dbReference type="Rhea" id="RHEA:41095"/>
        <dbReference type="ChEBI" id="CHEBI:15377"/>
        <dbReference type="ChEBI" id="CHEBI:15378"/>
        <dbReference type="ChEBI" id="CHEBI:57756"/>
        <dbReference type="ChEBI" id="CHEBI:58906"/>
        <dbReference type="ChEBI" id="CHEBI:295975"/>
    </reaction>
    <physiologicalReaction direction="left-to-right" evidence="28">
        <dbReference type="Rhea" id="RHEA:41096"/>
    </physiologicalReaction>
</comment>
<accession>A0A423SC39</accession>
<dbReference type="CDD" id="cd16018">
    <property type="entry name" value="Enpp"/>
    <property type="match status" value="1"/>
</dbReference>
<dbReference type="GO" id="GO:0046872">
    <property type="term" value="F:metal ion binding"/>
    <property type="evidence" value="ECO:0007669"/>
    <property type="project" value="UniProtKB-KW"/>
</dbReference>
<evidence type="ECO:0000256" key="15">
    <source>
        <dbReference type="ARBA" id="ARBA00023157"/>
    </source>
</evidence>
<keyword evidence="16" id="KW-0325">Glycoprotein</keyword>
<comment type="catalytic activity">
    <reaction evidence="22">
        <text>1-(9Z-octadecenoyl)-sn-glycero-3-phosphocholine + H2O = 1-(9Z-octadecenoyl)-sn-glycerol + phosphocholine + H(+)</text>
        <dbReference type="Rhea" id="RHEA:41091"/>
        <dbReference type="ChEBI" id="CHEBI:15377"/>
        <dbReference type="ChEBI" id="CHEBI:15378"/>
        <dbReference type="ChEBI" id="CHEBI:28610"/>
        <dbReference type="ChEBI" id="CHEBI:75757"/>
        <dbReference type="ChEBI" id="CHEBI:295975"/>
    </reaction>
    <physiologicalReaction direction="left-to-right" evidence="22">
        <dbReference type="Rhea" id="RHEA:41092"/>
    </physiologicalReaction>
</comment>
<keyword evidence="5" id="KW-1003">Cell membrane</keyword>
<dbReference type="Gene3D" id="3.40.720.10">
    <property type="entry name" value="Alkaline Phosphatase, subunit A"/>
    <property type="match status" value="1"/>
</dbReference>
<dbReference type="PANTHER" id="PTHR10151">
    <property type="entry name" value="ECTONUCLEOTIDE PYROPHOSPHATASE/PHOSPHODIESTERASE"/>
    <property type="match status" value="1"/>
</dbReference>
<evidence type="ECO:0000256" key="22">
    <source>
        <dbReference type="ARBA" id="ARBA00047322"/>
    </source>
</evidence>
<gene>
    <name evidence="32" type="ORF">C7M84_020442</name>
</gene>
<evidence type="ECO:0000256" key="25">
    <source>
        <dbReference type="ARBA" id="ARBA00047600"/>
    </source>
</evidence>
<comment type="catalytic activity">
    <reaction evidence="30">
        <text>1-(9Z,12Z)-octadecadienoyl-sn-glycero-3-phosphocholine + H2O = 1-(9Z,12Z-octadecadienoyl)-sn-glycerol + phosphocholine + H(+)</text>
        <dbReference type="Rhea" id="RHEA:41115"/>
        <dbReference type="ChEBI" id="CHEBI:15377"/>
        <dbReference type="ChEBI" id="CHEBI:15378"/>
        <dbReference type="ChEBI" id="CHEBI:28733"/>
        <dbReference type="ChEBI" id="CHEBI:75561"/>
        <dbReference type="ChEBI" id="CHEBI:295975"/>
    </reaction>
    <physiologicalReaction direction="left-to-right" evidence="30">
        <dbReference type="Rhea" id="RHEA:41116"/>
    </physiologicalReaction>
</comment>
<evidence type="ECO:0000313" key="33">
    <source>
        <dbReference type="Proteomes" id="UP000283509"/>
    </source>
</evidence>
<comment type="similarity">
    <text evidence="3">Belongs to the nucleotide pyrophosphatase/phosphodiesterase family.</text>
</comment>
<reference evidence="32 33" key="2">
    <citation type="submission" date="2019-01" db="EMBL/GenBank/DDBJ databases">
        <title>The decoding of complex shrimp genome reveals the adaptation for benthos swimmer, frequently molting mechanism and breeding impact on genome.</title>
        <authorList>
            <person name="Sun Y."/>
            <person name="Gao Y."/>
            <person name="Yu Y."/>
        </authorList>
    </citation>
    <scope>NUCLEOTIDE SEQUENCE [LARGE SCALE GENOMIC DNA]</scope>
    <source>
        <tissue evidence="32">Muscle</tissue>
    </source>
</reference>
<keyword evidence="8" id="KW-0479">Metal-binding</keyword>
<name>A0A423SC39_PENVA</name>
<evidence type="ECO:0000256" key="26">
    <source>
        <dbReference type="ARBA" id="ARBA00047779"/>
    </source>
</evidence>
<dbReference type="Proteomes" id="UP000283509">
    <property type="component" value="Unassembled WGS sequence"/>
</dbReference>
<evidence type="ECO:0000256" key="24">
    <source>
        <dbReference type="ARBA" id="ARBA00047494"/>
    </source>
</evidence>
<keyword evidence="6" id="KW-0597">Phosphoprotein</keyword>
<evidence type="ECO:0000256" key="10">
    <source>
        <dbReference type="ARBA" id="ARBA00022801"/>
    </source>
</evidence>
<comment type="catalytic activity">
    <reaction evidence="31">
        <text>1-(5Z,8Z,11Z,14Z-eicosatetraenoyl)-sn-glycero-3-phosphocholine + H2O = 1-(5Z,8Z,11Z,14Z-eicosatetraenoyl)-sn-glycerol + phosphocholine + H(+)</text>
        <dbReference type="Rhea" id="RHEA:41003"/>
        <dbReference type="ChEBI" id="CHEBI:15377"/>
        <dbReference type="ChEBI" id="CHEBI:15378"/>
        <dbReference type="ChEBI" id="CHEBI:34071"/>
        <dbReference type="ChEBI" id="CHEBI:74344"/>
        <dbReference type="ChEBI" id="CHEBI:295975"/>
    </reaction>
    <physiologicalReaction direction="left-to-right" evidence="31">
        <dbReference type="Rhea" id="RHEA:41004"/>
    </physiologicalReaction>
</comment>
<evidence type="ECO:0000256" key="20">
    <source>
        <dbReference type="ARBA" id="ARBA00046203"/>
    </source>
</evidence>
<dbReference type="GO" id="GO:0016042">
    <property type="term" value="P:lipid catabolic process"/>
    <property type="evidence" value="ECO:0007669"/>
    <property type="project" value="UniProtKB-KW"/>
</dbReference>
<dbReference type="Gene3D" id="3.30.1360.180">
    <property type="match status" value="1"/>
</dbReference>
<comment type="catalytic activity">
    <reaction evidence="27">
        <text>1-hexadecanoyl-sn-glycero-3-phosphocholine + H2O = 1-hexadecanoyl-sn-glycerol + phosphocholine + H(+)</text>
        <dbReference type="Rhea" id="RHEA:41119"/>
        <dbReference type="ChEBI" id="CHEBI:15377"/>
        <dbReference type="ChEBI" id="CHEBI:15378"/>
        <dbReference type="ChEBI" id="CHEBI:72998"/>
        <dbReference type="ChEBI" id="CHEBI:75542"/>
        <dbReference type="ChEBI" id="CHEBI:295975"/>
    </reaction>
    <physiologicalReaction direction="left-to-right" evidence="27">
        <dbReference type="Rhea" id="RHEA:41120"/>
    </physiologicalReaction>
</comment>
<dbReference type="SUPFAM" id="SSF53649">
    <property type="entry name" value="Alkaline phosphatase-like"/>
    <property type="match status" value="1"/>
</dbReference>
<evidence type="ECO:0000256" key="11">
    <source>
        <dbReference type="ARBA" id="ARBA00022833"/>
    </source>
</evidence>
<evidence type="ECO:0000256" key="17">
    <source>
        <dbReference type="ARBA" id="ARBA00023288"/>
    </source>
</evidence>
<proteinExistence type="inferred from homology"/>
<evidence type="ECO:0000256" key="13">
    <source>
        <dbReference type="ARBA" id="ARBA00023098"/>
    </source>
</evidence>
<evidence type="ECO:0000256" key="14">
    <source>
        <dbReference type="ARBA" id="ARBA00023136"/>
    </source>
</evidence>
<dbReference type="InterPro" id="IPR017850">
    <property type="entry name" value="Alkaline_phosphatase_core_sf"/>
</dbReference>
<comment type="function">
    <text evidence="20">Choline-specific glycerophosphodiesterase that hydrolyzes glycerophosphocholine (GPC) and lysophosphatidylcholine (LPC) and contributes to supplying choline to the cells. Has a preference for LPC with short (12:0 and 14:0) or polyunsaturated (18:2 and 20:4) fatty acids. In vitro, hydrolyzes only choline-containing lysophospholipids, such as sphingosylphosphorylcholine (SPC), platelet-activating factor (PAF) and lysoPAF, but not other lysophospholipids.</text>
</comment>
<evidence type="ECO:0000256" key="12">
    <source>
        <dbReference type="ARBA" id="ARBA00022963"/>
    </source>
</evidence>
<evidence type="ECO:0000256" key="8">
    <source>
        <dbReference type="ARBA" id="ARBA00022723"/>
    </source>
</evidence>
<evidence type="ECO:0000256" key="28">
    <source>
        <dbReference type="ARBA" id="ARBA00048234"/>
    </source>
</evidence>
<comment type="catalytic activity">
    <reaction evidence="26">
        <text>1-tetradecanoyl-sn-glycero-3-phosphocholine + H2O = 1-tetradecanoyl-sn-glycerol + phosphocholine + H(+)</text>
        <dbReference type="Rhea" id="RHEA:40999"/>
        <dbReference type="ChEBI" id="CHEBI:15377"/>
        <dbReference type="ChEBI" id="CHEBI:15378"/>
        <dbReference type="ChEBI" id="CHEBI:64489"/>
        <dbReference type="ChEBI" id="CHEBI:75536"/>
        <dbReference type="ChEBI" id="CHEBI:295975"/>
    </reaction>
    <physiologicalReaction direction="left-to-right" evidence="26">
        <dbReference type="Rhea" id="RHEA:41000"/>
    </physiologicalReaction>
</comment>
<dbReference type="GO" id="GO:0005886">
    <property type="term" value="C:plasma membrane"/>
    <property type="evidence" value="ECO:0007669"/>
    <property type="project" value="UniProtKB-SubCell"/>
</dbReference>
<keyword evidence="33" id="KW-1185">Reference proteome</keyword>
<evidence type="ECO:0000256" key="19">
    <source>
        <dbReference type="ARBA" id="ARBA00032556"/>
    </source>
</evidence>
<keyword evidence="17" id="KW-0449">Lipoprotein</keyword>
<comment type="caution">
    <text evidence="32">The sequence shown here is derived from an EMBL/GenBank/DDBJ whole genome shotgun (WGS) entry which is preliminary data.</text>
</comment>
<evidence type="ECO:0000256" key="7">
    <source>
        <dbReference type="ARBA" id="ARBA00022622"/>
    </source>
</evidence>
<keyword evidence="7" id="KW-0336">GPI-anchor</keyword>
<evidence type="ECO:0000313" key="32">
    <source>
        <dbReference type="EMBL" id="ROT61745.1"/>
    </source>
</evidence>
<keyword evidence="9" id="KW-0732">Signal</keyword>
<evidence type="ECO:0000256" key="16">
    <source>
        <dbReference type="ARBA" id="ARBA00023180"/>
    </source>
</evidence>
<evidence type="ECO:0000256" key="6">
    <source>
        <dbReference type="ARBA" id="ARBA00022553"/>
    </source>
</evidence>
<dbReference type="InterPro" id="IPR002591">
    <property type="entry name" value="Phosphodiest/P_Trfase"/>
</dbReference>
<evidence type="ECO:0000256" key="2">
    <source>
        <dbReference type="ARBA" id="ARBA00004609"/>
    </source>
</evidence>
<keyword evidence="15" id="KW-1015">Disulfide bond</keyword>
<evidence type="ECO:0000256" key="30">
    <source>
        <dbReference type="ARBA" id="ARBA00049092"/>
    </source>
</evidence>
<protein>
    <recommendedName>
        <fullName evidence="4">glycerophosphocholine cholinephosphodiesterase</fullName>
        <ecNumber evidence="4">3.1.4.38</ecNumber>
    </recommendedName>
    <alternativeName>
        <fullName evidence="19">Choline-specific glycerophosphodiester phosphodiesterase</fullName>
    </alternativeName>
    <alternativeName>
        <fullName evidence="18">Ectonucleotide pyrophosphatase/phosphodiesterase family member 6</fullName>
    </alternativeName>
</protein>
<reference evidence="32 33" key="1">
    <citation type="submission" date="2018-04" db="EMBL/GenBank/DDBJ databases">
        <authorList>
            <person name="Zhang X."/>
            <person name="Yuan J."/>
            <person name="Li F."/>
            <person name="Xiang J."/>
        </authorList>
    </citation>
    <scope>NUCLEOTIDE SEQUENCE [LARGE SCALE GENOMIC DNA]</scope>
    <source>
        <tissue evidence="32">Muscle</tissue>
    </source>
</reference>
<comment type="catalytic activity">
    <reaction evidence="29">
        <text>sn-glycerol 3-phosphocholine + H2O = phosphocholine + glycerol + H(+)</text>
        <dbReference type="Rhea" id="RHEA:19545"/>
        <dbReference type="ChEBI" id="CHEBI:15377"/>
        <dbReference type="ChEBI" id="CHEBI:15378"/>
        <dbReference type="ChEBI" id="CHEBI:16870"/>
        <dbReference type="ChEBI" id="CHEBI:17754"/>
        <dbReference type="ChEBI" id="CHEBI:295975"/>
        <dbReference type="EC" id="3.1.4.38"/>
    </reaction>
    <physiologicalReaction direction="left-to-right" evidence="29">
        <dbReference type="Rhea" id="RHEA:19546"/>
    </physiologicalReaction>
</comment>
<evidence type="ECO:0000256" key="27">
    <source>
        <dbReference type="ARBA" id="ARBA00048209"/>
    </source>
</evidence>
<comment type="cofactor">
    <cofactor evidence="1">
        <name>Zn(2+)</name>
        <dbReference type="ChEBI" id="CHEBI:29105"/>
    </cofactor>
</comment>
<dbReference type="PANTHER" id="PTHR10151:SF66">
    <property type="entry name" value="GLYCEROPHOSPHOCHOLINE CHOLINEPHOSPHODIESTERASE ENPP6"/>
    <property type="match status" value="1"/>
</dbReference>
<dbReference type="OrthoDB" id="415411at2759"/>
<dbReference type="AlphaFoldDB" id="A0A423SC39"/>
<dbReference type="GO" id="GO:0098552">
    <property type="term" value="C:side of membrane"/>
    <property type="evidence" value="ECO:0007669"/>
    <property type="project" value="UniProtKB-KW"/>
</dbReference>